<dbReference type="Pfam" id="PF11188">
    <property type="entry name" value="DUF2975"/>
    <property type="match status" value="1"/>
</dbReference>
<dbReference type="InterPro" id="IPR021354">
    <property type="entry name" value="DUF2975"/>
</dbReference>
<comment type="caution">
    <text evidence="3">The sequence shown here is derived from an EMBL/GenBank/DDBJ whole genome shotgun (WGS) entry which is preliminary data.</text>
</comment>
<dbReference type="Proteomes" id="UP000587211">
    <property type="component" value="Unassembled WGS sequence"/>
</dbReference>
<dbReference type="Proteomes" id="UP000659061">
    <property type="component" value="Unassembled WGS sequence"/>
</dbReference>
<sequence length="200" mass="21210">MKAPLGTATRSDQWLVIVLSAIVSVATVVTAARRVVEILPNQDVPVEVQFDPTTQPITIEGVGTVSAEIDRATVTVPDLPIVSWLAALAGVIVPALAIVAIMVCVAWLCRHLMTGEFFSRTNTRLLTSISMLILVGWVADLVGRTFAGNSALARLAEDGEGFALSTTLPLQYLFVAIVVGCIAAAFHAGERMQRDAEGLV</sequence>
<keyword evidence="5" id="KW-1185">Reference proteome</keyword>
<dbReference type="RefSeq" id="WP_179424326.1">
    <property type="nucleotide sequence ID" value="NZ_BAAAMP010000001.1"/>
</dbReference>
<dbReference type="EMBL" id="JACBZN010000001">
    <property type="protein sequence ID" value="NYI37857.1"/>
    <property type="molecule type" value="Genomic_DNA"/>
</dbReference>
<reference evidence="4 5" key="1">
    <citation type="submission" date="2020-07" db="EMBL/GenBank/DDBJ databases">
        <title>Sequencing the genomes of 1000 actinobacteria strains.</title>
        <authorList>
            <person name="Klenk H.-P."/>
        </authorList>
    </citation>
    <scope>NUCLEOTIDE SEQUENCE [LARGE SCALE GENOMIC DNA]</scope>
    <source>
        <strain evidence="4 5">DSM 19087</strain>
    </source>
</reference>
<evidence type="ECO:0000313" key="6">
    <source>
        <dbReference type="Proteomes" id="UP000659061"/>
    </source>
</evidence>
<feature type="transmembrane region" description="Helical" evidence="1">
    <location>
        <begin position="170"/>
        <end position="189"/>
    </location>
</feature>
<name>A0A8I0FZF9_9ACTN</name>
<evidence type="ECO:0000313" key="4">
    <source>
        <dbReference type="EMBL" id="NYI37857.1"/>
    </source>
</evidence>
<organism evidence="3 6">
    <name type="scientific">Aeromicrobium tamlense</name>
    <dbReference type="NCBI Taxonomy" id="375541"/>
    <lineage>
        <taxon>Bacteria</taxon>
        <taxon>Bacillati</taxon>
        <taxon>Actinomycetota</taxon>
        <taxon>Actinomycetes</taxon>
        <taxon>Propionibacteriales</taxon>
        <taxon>Nocardioidaceae</taxon>
        <taxon>Aeromicrobium</taxon>
    </lineage>
</organism>
<dbReference type="AlphaFoldDB" id="A0A8I0FZF9"/>
<dbReference type="EMBL" id="JACWMT010000002">
    <property type="protein sequence ID" value="MBD1270470.1"/>
    <property type="molecule type" value="Genomic_DNA"/>
</dbReference>
<feature type="transmembrane region" description="Helical" evidence="1">
    <location>
        <begin position="81"/>
        <end position="109"/>
    </location>
</feature>
<reference evidence="3" key="2">
    <citation type="submission" date="2020-09" db="EMBL/GenBank/DDBJ databases">
        <title>Novel species in genus Aeromicrobium.</title>
        <authorList>
            <person name="Zhang G."/>
        </authorList>
    </citation>
    <scope>NUCLEOTIDE SEQUENCE</scope>
    <source>
        <strain evidence="3">SSW1-57</strain>
    </source>
</reference>
<proteinExistence type="predicted"/>
<evidence type="ECO:0000313" key="3">
    <source>
        <dbReference type="EMBL" id="MBD1271398.1"/>
    </source>
</evidence>
<protein>
    <submittedName>
        <fullName evidence="3">DUF2975 domain-containing protein</fullName>
    </submittedName>
</protein>
<keyword evidence="1" id="KW-1133">Transmembrane helix</keyword>
<evidence type="ECO:0000256" key="1">
    <source>
        <dbReference type="SAM" id="Phobius"/>
    </source>
</evidence>
<evidence type="ECO:0000313" key="5">
    <source>
        <dbReference type="Proteomes" id="UP000587211"/>
    </source>
</evidence>
<gene>
    <name evidence="4" type="ORF">BJ975_001232</name>
    <name evidence="2" type="ORF">IDH50_09535</name>
    <name evidence="3" type="ORF">IDH50_14225</name>
</gene>
<keyword evidence="1" id="KW-0812">Transmembrane</keyword>
<dbReference type="EMBL" id="JACWMT010000003">
    <property type="protein sequence ID" value="MBD1271398.1"/>
    <property type="molecule type" value="Genomic_DNA"/>
</dbReference>
<evidence type="ECO:0000313" key="2">
    <source>
        <dbReference type="EMBL" id="MBD1270470.1"/>
    </source>
</evidence>
<accession>A0A8I0FZF9</accession>
<feature type="transmembrane region" description="Helical" evidence="1">
    <location>
        <begin position="121"/>
        <end position="139"/>
    </location>
</feature>
<keyword evidence="1" id="KW-0472">Membrane</keyword>